<feature type="signal peptide" evidence="2">
    <location>
        <begin position="1"/>
        <end position="22"/>
    </location>
</feature>
<feature type="compositionally biased region" description="Polar residues" evidence="1">
    <location>
        <begin position="246"/>
        <end position="257"/>
    </location>
</feature>
<gene>
    <name evidence="3" type="ORF">RAG0_09510</name>
</gene>
<reference evidence="4" key="1">
    <citation type="submission" date="2016-03" db="EMBL/GenBank/DDBJ databases">
        <authorList>
            <person name="Guldener U."/>
        </authorList>
    </citation>
    <scope>NUCLEOTIDE SEQUENCE [LARGE SCALE GENOMIC DNA]</scope>
    <source>
        <strain evidence="4">04CH-RAC-A.6.1</strain>
    </source>
</reference>
<dbReference type="OrthoDB" id="3564289at2759"/>
<accession>A0A1E1KVT2</accession>
<evidence type="ECO:0000256" key="2">
    <source>
        <dbReference type="SAM" id="SignalP"/>
    </source>
</evidence>
<keyword evidence="4" id="KW-1185">Reference proteome</keyword>
<feature type="compositionally biased region" description="Low complexity" evidence="1">
    <location>
        <begin position="185"/>
        <end position="245"/>
    </location>
</feature>
<keyword evidence="2" id="KW-0732">Signal</keyword>
<dbReference type="EMBL" id="FJUX01000055">
    <property type="protein sequence ID" value="CZT02277.1"/>
    <property type="molecule type" value="Genomic_DNA"/>
</dbReference>
<sequence length="303" mass="30811">MRLNTSTPTLFALSSLFCFGSSLPFLSGRSPVLEPPMQRAPYAVVPVDGGPAATDDGSPIAIITKTIVQTPAPVTIEETDKVTLPPATNVYVSTKIIEGPILTQTVLVTITNSPVAKTETATTTATKYAVIDVSPPPVTTVIPPPAASSTPSTTPQAPPPVPNPSTASSIATTPSSSPTEPIPATPTQTTSASTTSSNPVASPTSTSLQSQPSGLTTTSIPSATAPCTETSTSSSSDTVSTSATSYDNGQWHGNTGYPSWSNSTGSPTGSPPAPTLKTRLEAAGEGPSSHGFMAAFKRIISWK</sequence>
<dbReference type="AlphaFoldDB" id="A0A1E1KVT2"/>
<evidence type="ECO:0000313" key="4">
    <source>
        <dbReference type="Proteomes" id="UP000178912"/>
    </source>
</evidence>
<feature type="compositionally biased region" description="Pro residues" evidence="1">
    <location>
        <begin position="134"/>
        <end position="146"/>
    </location>
</feature>
<feature type="compositionally biased region" description="Low complexity" evidence="1">
    <location>
        <begin position="258"/>
        <end position="268"/>
    </location>
</feature>
<proteinExistence type="predicted"/>
<evidence type="ECO:0000256" key="1">
    <source>
        <dbReference type="SAM" id="MobiDB-lite"/>
    </source>
</evidence>
<feature type="chain" id="PRO_5009446407" evidence="2">
    <location>
        <begin position="23"/>
        <end position="303"/>
    </location>
</feature>
<feature type="region of interest" description="Disordered" evidence="1">
    <location>
        <begin position="134"/>
        <end position="291"/>
    </location>
</feature>
<feature type="compositionally biased region" description="Low complexity" evidence="1">
    <location>
        <begin position="164"/>
        <end position="179"/>
    </location>
</feature>
<dbReference type="Proteomes" id="UP000178912">
    <property type="component" value="Unassembled WGS sequence"/>
</dbReference>
<organism evidence="3 4">
    <name type="scientific">Rhynchosporium agropyri</name>
    <dbReference type="NCBI Taxonomy" id="914238"/>
    <lineage>
        <taxon>Eukaryota</taxon>
        <taxon>Fungi</taxon>
        <taxon>Dikarya</taxon>
        <taxon>Ascomycota</taxon>
        <taxon>Pezizomycotina</taxon>
        <taxon>Leotiomycetes</taxon>
        <taxon>Helotiales</taxon>
        <taxon>Ploettnerulaceae</taxon>
        <taxon>Rhynchosporium</taxon>
    </lineage>
</organism>
<evidence type="ECO:0000313" key="3">
    <source>
        <dbReference type="EMBL" id="CZT02277.1"/>
    </source>
</evidence>
<protein>
    <submittedName>
        <fullName evidence="3">Uncharacterized protein</fullName>
    </submittedName>
</protein>
<name>A0A1E1KVT2_9HELO</name>